<evidence type="ECO:0000256" key="2">
    <source>
        <dbReference type="ARBA" id="ARBA00007495"/>
    </source>
</evidence>
<gene>
    <name evidence="13" type="ORF">Q8791_23925</name>
</gene>
<dbReference type="Gene3D" id="3.20.20.80">
    <property type="entry name" value="Glycosidases"/>
    <property type="match status" value="1"/>
</dbReference>
<evidence type="ECO:0000313" key="13">
    <source>
        <dbReference type="EMBL" id="MEE2040270.1"/>
    </source>
</evidence>
<dbReference type="PROSITE" id="PS51760">
    <property type="entry name" value="GH10_2"/>
    <property type="match status" value="1"/>
</dbReference>
<keyword evidence="4" id="KW-0732">Signal</keyword>
<keyword evidence="11" id="KW-0812">Transmembrane</keyword>
<keyword evidence="3" id="KW-0858">Xylan degradation</keyword>
<keyword evidence="11" id="KW-1133">Transmembrane helix</keyword>
<keyword evidence="11" id="KW-0472">Membrane</keyword>
<feature type="domain" description="GH10" evidence="12">
    <location>
        <begin position="52"/>
        <end position="365"/>
    </location>
</feature>
<organism evidence="13 14">
    <name type="scientific">Nocardiopsis codii</name>
    <dbReference type="NCBI Taxonomy" id="3065942"/>
    <lineage>
        <taxon>Bacteria</taxon>
        <taxon>Bacillati</taxon>
        <taxon>Actinomycetota</taxon>
        <taxon>Actinomycetes</taxon>
        <taxon>Streptosporangiales</taxon>
        <taxon>Nocardiopsidaceae</taxon>
        <taxon>Nocardiopsis</taxon>
    </lineage>
</organism>
<evidence type="ECO:0000256" key="1">
    <source>
        <dbReference type="ARBA" id="ARBA00000681"/>
    </source>
</evidence>
<dbReference type="InterPro" id="IPR031158">
    <property type="entry name" value="GH10_AS"/>
</dbReference>
<evidence type="ECO:0000256" key="11">
    <source>
        <dbReference type="SAM" id="Phobius"/>
    </source>
</evidence>
<dbReference type="SUPFAM" id="SSF51445">
    <property type="entry name" value="(Trans)glycosidases"/>
    <property type="match status" value="1"/>
</dbReference>
<comment type="catalytic activity">
    <reaction evidence="1 10">
        <text>Endohydrolysis of (1-&gt;4)-beta-D-xylosidic linkages in xylans.</text>
        <dbReference type="EC" id="3.2.1.8"/>
    </reaction>
</comment>
<dbReference type="PANTHER" id="PTHR31490">
    <property type="entry name" value="GLYCOSYL HYDROLASE"/>
    <property type="match status" value="1"/>
</dbReference>
<dbReference type="RefSeq" id="WP_330094038.1">
    <property type="nucleotide sequence ID" value="NZ_JAUZMY010000027.1"/>
</dbReference>
<dbReference type="Proteomes" id="UP001356095">
    <property type="component" value="Unassembled WGS sequence"/>
</dbReference>
<keyword evidence="14" id="KW-1185">Reference proteome</keyword>
<feature type="transmembrane region" description="Helical" evidence="11">
    <location>
        <begin position="23"/>
        <end position="45"/>
    </location>
</feature>
<reference evidence="13 14" key="1">
    <citation type="submission" date="2023-08" db="EMBL/GenBank/DDBJ databases">
        <authorList>
            <person name="Girao M."/>
            <person name="Carvalho M.F."/>
        </authorList>
    </citation>
    <scope>NUCLEOTIDE SEQUENCE [LARGE SCALE GENOMIC DNA]</scope>
    <source>
        <strain evidence="13 14">CT-R113</strain>
    </source>
</reference>
<dbReference type="EC" id="3.2.1.8" evidence="10"/>
<dbReference type="InterPro" id="IPR044846">
    <property type="entry name" value="GH10"/>
</dbReference>
<feature type="active site" description="Nucleophile" evidence="9">
    <location>
        <position position="287"/>
    </location>
</feature>
<evidence type="ECO:0000259" key="12">
    <source>
        <dbReference type="PROSITE" id="PS51760"/>
    </source>
</evidence>
<evidence type="ECO:0000256" key="8">
    <source>
        <dbReference type="ARBA" id="ARBA00023326"/>
    </source>
</evidence>
<dbReference type="InterPro" id="IPR017853">
    <property type="entry name" value="GH"/>
</dbReference>
<dbReference type="SMART" id="SM00633">
    <property type="entry name" value="Glyco_10"/>
    <property type="match status" value="1"/>
</dbReference>
<sequence>MGADGKRDAASAGGRTPTRRRGALPAAVALCAVIVVVTAILIVTLPREESGGSELPALADAHGIGLGVAVAVNPLVHDDDYQNVVTGNYTSVTAENTMKWQYVQPERYEFDWSGPDAVVGFAGRNGLDVRGHTLLWHNQQPAWLSEGSWTEAELLGVMREHMDALMGRYQGRITTWDVINEPLVDGGPGLRENLWYQVLGEDYIAEALRMAHEVDPDARLYINEFGIEGAGDKADALHELVTGLLDRGVPLHGIGFQGHFVHGAVPEDMAEQMRRYSDLGLDVTVSELDVRIPEPAEPEQLEEQAREYQRVVEACLDVPTCVNVTVWGVSDHHSWIPDWFPGYTDALPFDDSYRPKPALGGMVQALERRPSERRTGPRP</sequence>
<name>A0ABU7KDF6_9ACTN</name>
<evidence type="ECO:0000256" key="9">
    <source>
        <dbReference type="PROSITE-ProRule" id="PRU10061"/>
    </source>
</evidence>
<comment type="caution">
    <text evidence="13">The sequence shown here is derived from an EMBL/GenBank/DDBJ whole genome shotgun (WGS) entry which is preliminary data.</text>
</comment>
<evidence type="ECO:0000256" key="7">
    <source>
        <dbReference type="ARBA" id="ARBA00023295"/>
    </source>
</evidence>
<protein>
    <recommendedName>
        <fullName evidence="10">Beta-xylanase</fullName>
        <ecNumber evidence="10">3.2.1.8</ecNumber>
    </recommendedName>
</protein>
<evidence type="ECO:0000256" key="6">
    <source>
        <dbReference type="ARBA" id="ARBA00023277"/>
    </source>
</evidence>
<dbReference type="Pfam" id="PF00331">
    <property type="entry name" value="Glyco_hydro_10"/>
    <property type="match status" value="1"/>
</dbReference>
<dbReference type="PROSITE" id="PS00591">
    <property type="entry name" value="GH10_1"/>
    <property type="match status" value="1"/>
</dbReference>
<evidence type="ECO:0000256" key="5">
    <source>
        <dbReference type="ARBA" id="ARBA00022801"/>
    </source>
</evidence>
<dbReference type="InterPro" id="IPR001000">
    <property type="entry name" value="GH10_dom"/>
</dbReference>
<evidence type="ECO:0000313" key="14">
    <source>
        <dbReference type="Proteomes" id="UP001356095"/>
    </source>
</evidence>
<comment type="similarity">
    <text evidence="2 10">Belongs to the glycosyl hydrolase 10 (cellulase F) family.</text>
</comment>
<proteinExistence type="inferred from homology"/>
<keyword evidence="7 10" id="KW-0326">Glycosidase</keyword>
<keyword evidence="6 10" id="KW-0119">Carbohydrate metabolism</keyword>
<evidence type="ECO:0000256" key="10">
    <source>
        <dbReference type="RuleBase" id="RU361174"/>
    </source>
</evidence>
<dbReference type="PRINTS" id="PR00134">
    <property type="entry name" value="GLHYDRLASE10"/>
</dbReference>
<keyword evidence="8 10" id="KW-0624">Polysaccharide degradation</keyword>
<dbReference type="EMBL" id="JAUZMY010000027">
    <property type="protein sequence ID" value="MEE2040270.1"/>
    <property type="molecule type" value="Genomic_DNA"/>
</dbReference>
<dbReference type="PANTHER" id="PTHR31490:SF88">
    <property type="entry name" value="BETA-XYLANASE"/>
    <property type="match status" value="1"/>
</dbReference>
<accession>A0ABU7KDF6</accession>
<evidence type="ECO:0000256" key="3">
    <source>
        <dbReference type="ARBA" id="ARBA00022651"/>
    </source>
</evidence>
<evidence type="ECO:0000256" key="4">
    <source>
        <dbReference type="ARBA" id="ARBA00022729"/>
    </source>
</evidence>
<keyword evidence="5 10" id="KW-0378">Hydrolase</keyword>